<name>A0A2W4XRJ4_9CYAN</name>
<protein>
    <recommendedName>
        <fullName evidence="4">NACHT domain-containing protein</fullName>
    </recommendedName>
</protein>
<feature type="transmembrane region" description="Helical" evidence="1">
    <location>
        <begin position="414"/>
        <end position="437"/>
    </location>
</feature>
<evidence type="ECO:0000313" key="3">
    <source>
        <dbReference type="Proteomes" id="UP000249081"/>
    </source>
</evidence>
<evidence type="ECO:0000313" key="2">
    <source>
        <dbReference type="EMBL" id="PZO37225.1"/>
    </source>
</evidence>
<keyword evidence="1" id="KW-1133">Transmembrane helix</keyword>
<accession>A0A2W4XRJ4</accession>
<reference evidence="2 3" key="2">
    <citation type="submission" date="2018-06" db="EMBL/GenBank/DDBJ databases">
        <title>Metagenomic assembly of (sub)arctic Cyanobacteria and their associated microbiome from non-axenic cultures.</title>
        <authorList>
            <person name="Baurain D."/>
        </authorList>
    </citation>
    <scope>NUCLEOTIDE SEQUENCE [LARGE SCALE GENOMIC DNA]</scope>
    <source>
        <strain evidence="2">ULC041bin1</strain>
    </source>
</reference>
<evidence type="ECO:0008006" key="4">
    <source>
        <dbReference type="Google" id="ProtNLM"/>
    </source>
</evidence>
<dbReference type="AlphaFoldDB" id="A0A2W4XRJ4"/>
<dbReference type="Gene3D" id="3.40.50.300">
    <property type="entry name" value="P-loop containing nucleotide triphosphate hydrolases"/>
    <property type="match status" value="1"/>
</dbReference>
<reference evidence="3" key="1">
    <citation type="submission" date="2018-04" db="EMBL/GenBank/DDBJ databases">
        <authorList>
            <person name="Cornet L."/>
        </authorList>
    </citation>
    <scope>NUCLEOTIDE SEQUENCE [LARGE SCALE GENOMIC DNA]</scope>
</reference>
<gene>
    <name evidence="2" type="ORF">DCF17_16210</name>
</gene>
<keyword evidence="1" id="KW-0812">Transmembrane</keyword>
<organism evidence="2 3">
    <name type="scientific">Shackletoniella antarctica</name>
    <dbReference type="NCBI Taxonomy" id="268115"/>
    <lineage>
        <taxon>Bacteria</taxon>
        <taxon>Bacillati</taxon>
        <taxon>Cyanobacteriota</taxon>
        <taxon>Cyanophyceae</taxon>
        <taxon>Oculatellales</taxon>
        <taxon>Oculatellaceae</taxon>
        <taxon>Shackletoniella</taxon>
    </lineage>
</organism>
<dbReference type="SUPFAM" id="SSF52540">
    <property type="entry name" value="P-loop containing nucleoside triphosphate hydrolases"/>
    <property type="match status" value="1"/>
</dbReference>
<feature type="transmembrane region" description="Helical" evidence="1">
    <location>
        <begin position="499"/>
        <end position="520"/>
    </location>
</feature>
<dbReference type="Proteomes" id="UP000249081">
    <property type="component" value="Unassembled WGS sequence"/>
</dbReference>
<feature type="transmembrane region" description="Helical" evidence="1">
    <location>
        <begin position="458"/>
        <end position="479"/>
    </location>
</feature>
<evidence type="ECO:0000256" key="1">
    <source>
        <dbReference type="SAM" id="Phobius"/>
    </source>
</evidence>
<feature type="transmembrane region" description="Helical" evidence="1">
    <location>
        <begin position="381"/>
        <end position="408"/>
    </location>
</feature>
<proteinExistence type="predicted"/>
<keyword evidence="1" id="KW-0472">Membrane</keyword>
<sequence>MVTSTLRSLIPGQAPAAADLKALAQVAGWQLAAHRAGLPLVAPRREIPMNYRVWGMQFGRQDNQVLTSTEAIADLFRRDGIDGRLLILGEAGVGKTHTLLAVGELLLKRGGPVPVLLDVSAWAGETLREWLIAALWQEYRVAKATAIAWVDNAQLTLLIDGFDHLDITQKRRFAAALEALLRTNPSQTALLCCRRQVIESSGLTFDQFNGGVHIIPLAAQQVKDYVLGQNRPEIWPVIKGSKVLQQIARLPLYLTMLVAMPHLAVPPVRSQADLMQRYVDDRLGQAQGNPARHRASLGWLATQLEQRPRLFYLDDLQSSWLPAPRQLLYRLLLGLAIALVIGLVGGNLLLGLALGLMVSQIDLENFAYLRLGLAIAPLSRLSTLVLTMGLLALGLGLGLGTVAALLLAPFGRGILAFGWGGAAGALVGWSLGLVGLLRGGLPGIAQGRQTPTQDSRLALRNTALLTAVLGLVMALLLVLPAVVAGQPPLTLLTLSRVRLLGAGLISVGLWLSFGLQHSIVRALLGERSGLPLAARPWLDAMVATGLLRRLGGGYSFGHESLRQTIAAGQQQGTR</sequence>
<dbReference type="InterPro" id="IPR027417">
    <property type="entry name" value="P-loop_NTPase"/>
</dbReference>
<dbReference type="EMBL" id="QBMN01000126">
    <property type="protein sequence ID" value="PZO37225.1"/>
    <property type="molecule type" value="Genomic_DNA"/>
</dbReference>
<comment type="caution">
    <text evidence="2">The sequence shown here is derived from an EMBL/GenBank/DDBJ whole genome shotgun (WGS) entry which is preliminary data.</text>
</comment>